<feature type="domain" description="Anaphase-promoting complex subunit 4-like WD40" evidence="6">
    <location>
        <begin position="28"/>
        <end position="113"/>
    </location>
</feature>
<dbReference type="KEGG" id="mcha:111012308"/>
<dbReference type="SMART" id="SM00320">
    <property type="entry name" value="WD40"/>
    <property type="match status" value="2"/>
</dbReference>
<proteinExistence type="predicted"/>
<evidence type="ECO:0000313" key="9">
    <source>
        <dbReference type="RefSeq" id="XP_022142094.1"/>
    </source>
</evidence>
<dbReference type="GO" id="GO:0031145">
    <property type="term" value="P:anaphase-promoting complex-dependent catabolic process"/>
    <property type="evidence" value="ECO:0007669"/>
    <property type="project" value="InterPro"/>
</dbReference>
<keyword evidence="5" id="KW-0131">Cell cycle</keyword>
<protein>
    <recommendedName>
        <fullName evidence="1">Anaphase-promoting complex subunit 4</fullName>
    </recommendedName>
</protein>
<dbReference type="RefSeq" id="XP_022142094.1">
    <property type="nucleotide sequence ID" value="XM_022286402.1"/>
</dbReference>
<dbReference type="SUPFAM" id="SSF50978">
    <property type="entry name" value="WD40 repeat-like"/>
    <property type="match status" value="1"/>
</dbReference>
<keyword evidence="3" id="KW-0498">Mitosis</keyword>
<keyword evidence="4" id="KW-0833">Ubl conjugation pathway</keyword>
<dbReference type="Gene3D" id="2.130.10.10">
    <property type="entry name" value="YVTN repeat-like/Quinoprotein amine dehydrogenase"/>
    <property type="match status" value="1"/>
</dbReference>
<dbReference type="AlphaFoldDB" id="A0A6J1CKL4"/>
<dbReference type="InterPro" id="IPR024790">
    <property type="entry name" value="APC4_long_dom"/>
</dbReference>
<sequence length="776" mass="86775">METDEAERVLPFQLQFDKSIASQVKIAEWNPEKDLLAMVTEDSKILLHRFNWQRLWTISPGRSIKSLCWRPDGKVIAVGLEDGTISLHDVENGKLLRSMKSHEVAVVSLNWVEDSQLITDINENLSAYEDRTSRIFPPAPTVPRMHGLVSGDTGFIDDSEDSFTELSNSSQQRFNILCSGDKDGSICFSIFGIFPIGKINIHKLHIPLQVQDAGASYHLLNAEIYKVALSKDLCRLIVMCSGELVGDGHDPRNRQTNVQGVHGMHSLVLDTSIFRKRKSELHQVAQQASNIGELIEVIRVSLSVMSKQWSDAMHTFREKFDALSMLIINHGLDSSPQEEFLSLLGGARTSQSIHQFLVNSLGEVGAKRVSKAISSAGSELQLIVLDHLQPAVEIIGFRMGELLGLSRWRARFQGVGLDEELINNAMEKAGMLLVQVDRFMRVLSTVLQQFSNFFNWLIRCIKLLMSEPSDQLLPYNSELVIIFLKFLYNQDPVKKLLEASENDDSIEIDLEIIERVRELTLFGGFSDCGFLRRTLGMEFQQMESSFKEAFLMPFSTISRKILCEDLLSLFPFQSSSSCLSSSVPLSVSYYEDSSEAVFAPQSCQQKFIDYISFKIPDDSSADIANCVGIARGFVHDLSCSNEDYSSFEAILVSIPDGSKCVDLSLYKDGQIVLLLNETASTSESCVSSYMMVVQANDLPFAPMSRSPSLDDWKVHQLKDYVVPLQMENEKVRNIPHAVVPPLAVSASRGVACVFGARKRALVYILEEDEDEASDAE</sequence>
<dbReference type="InterPro" id="IPR036322">
    <property type="entry name" value="WD40_repeat_dom_sf"/>
</dbReference>
<evidence type="ECO:0000256" key="3">
    <source>
        <dbReference type="ARBA" id="ARBA00022776"/>
    </source>
</evidence>
<dbReference type="Pfam" id="PF12894">
    <property type="entry name" value="ANAPC4_WD40"/>
    <property type="match status" value="1"/>
</dbReference>
<dbReference type="GO" id="GO:0005680">
    <property type="term" value="C:anaphase-promoting complex"/>
    <property type="evidence" value="ECO:0007669"/>
    <property type="project" value="InterPro"/>
</dbReference>
<feature type="domain" description="Anaphase-promoting complex subunit 4 long" evidence="7">
    <location>
        <begin position="266"/>
        <end position="467"/>
    </location>
</feature>
<dbReference type="GO" id="GO:0070979">
    <property type="term" value="P:protein K11-linked ubiquitination"/>
    <property type="evidence" value="ECO:0007669"/>
    <property type="project" value="TreeGrafter"/>
</dbReference>
<name>A0A6J1CKL4_MOMCH</name>
<evidence type="ECO:0000256" key="4">
    <source>
        <dbReference type="ARBA" id="ARBA00022786"/>
    </source>
</evidence>
<evidence type="ECO:0000259" key="7">
    <source>
        <dbReference type="Pfam" id="PF12896"/>
    </source>
</evidence>
<keyword evidence="2" id="KW-0132">Cell division</keyword>
<dbReference type="Pfam" id="PF12896">
    <property type="entry name" value="ANAPC4"/>
    <property type="match status" value="1"/>
</dbReference>
<reference evidence="9" key="1">
    <citation type="submission" date="2025-08" db="UniProtKB">
        <authorList>
            <consortium name="RefSeq"/>
        </authorList>
    </citation>
    <scope>IDENTIFICATION</scope>
    <source>
        <strain evidence="9">OHB3-1</strain>
    </source>
</reference>
<dbReference type="InterPro" id="IPR015943">
    <property type="entry name" value="WD40/YVTN_repeat-like_dom_sf"/>
</dbReference>
<accession>A0A6J1CKL4</accession>
<dbReference type="Proteomes" id="UP000504603">
    <property type="component" value="Unplaced"/>
</dbReference>
<evidence type="ECO:0000259" key="6">
    <source>
        <dbReference type="Pfam" id="PF12894"/>
    </source>
</evidence>
<dbReference type="GO" id="GO:0034399">
    <property type="term" value="C:nuclear periphery"/>
    <property type="evidence" value="ECO:0007669"/>
    <property type="project" value="TreeGrafter"/>
</dbReference>
<evidence type="ECO:0000256" key="5">
    <source>
        <dbReference type="ARBA" id="ARBA00023306"/>
    </source>
</evidence>
<dbReference type="GO" id="GO:0051301">
    <property type="term" value="P:cell division"/>
    <property type="evidence" value="ECO:0007669"/>
    <property type="project" value="UniProtKB-KW"/>
</dbReference>
<dbReference type="InterPro" id="IPR024977">
    <property type="entry name" value="Apc4-like_WD40_dom"/>
</dbReference>
<dbReference type="GeneID" id="111012308"/>
<dbReference type="InterPro" id="IPR024789">
    <property type="entry name" value="APC4"/>
</dbReference>
<dbReference type="PANTHER" id="PTHR13260">
    <property type="entry name" value="ANAPHASE PROMOTING COMPLEX SUBUNIT 4 APC4"/>
    <property type="match status" value="1"/>
</dbReference>
<gene>
    <name evidence="9" type="primary">LOC111012308</name>
</gene>
<keyword evidence="8" id="KW-1185">Reference proteome</keyword>
<organism evidence="8 9">
    <name type="scientific">Momordica charantia</name>
    <name type="common">Bitter gourd</name>
    <name type="synonym">Balsam pear</name>
    <dbReference type="NCBI Taxonomy" id="3673"/>
    <lineage>
        <taxon>Eukaryota</taxon>
        <taxon>Viridiplantae</taxon>
        <taxon>Streptophyta</taxon>
        <taxon>Embryophyta</taxon>
        <taxon>Tracheophyta</taxon>
        <taxon>Spermatophyta</taxon>
        <taxon>Magnoliopsida</taxon>
        <taxon>eudicotyledons</taxon>
        <taxon>Gunneridae</taxon>
        <taxon>Pentapetalae</taxon>
        <taxon>rosids</taxon>
        <taxon>fabids</taxon>
        <taxon>Cucurbitales</taxon>
        <taxon>Cucurbitaceae</taxon>
        <taxon>Momordiceae</taxon>
        <taxon>Momordica</taxon>
    </lineage>
</organism>
<evidence type="ECO:0000313" key="8">
    <source>
        <dbReference type="Proteomes" id="UP000504603"/>
    </source>
</evidence>
<evidence type="ECO:0000256" key="2">
    <source>
        <dbReference type="ARBA" id="ARBA00022618"/>
    </source>
</evidence>
<dbReference type="OrthoDB" id="2110451at2759"/>
<dbReference type="PANTHER" id="PTHR13260:SF0">
    <property type="entry name" value="ANAPHASE-PROMOTING COMPLEX SUBUNIT 4"/>
    <property type="match status" value="1"/>
</dbReference>
<dbReference type="InterPro" id="IPR001680">
    <property type="entry name" value="WD40_rpt"/>
</dbReference>
<evidence type="ECO:0000256" key="1">
    <source>
        <dbReference type="ARBA" id="ARBA00016067"/>
    </source>
</evidence>